<dbReference type="EMBL" id="MN739108">
    <property type="protein sequence ID" value="QHS89290.1"/>
    <property type="molecule type" value="Genomic_DNA"/>
</dbReference>
<feature type="transmembrane region" description="Helical" evidence="1">
    <location>
        <begin position="74"/>
        <end position="97"/>
    </location>
</feature>
<evidence type="ECO:0000313" key="2">
    <source>
        <dbReference type="EMBL" id="QHS89290.1"/>
    </source>
</evidence>
<accession>A0A6C0BB75</accession>
<organism evidence="2">
    <name type="scientific">viral metagenome</name>
    <dbReference type="NCBI Taxonomy" id="1070528"/>
    <lineage>
        <taxon>unclassified sequences</taxon>
        <taxon>metagenomes</taxon>
        <taxon>organismal metagenomes</taxon>
    </lineage>
</organism>
<sequence length="100" mass="10793">MVRKNALLVALTSFGLILLLIPFIRYLFPNSISGFTNLTSMGVEGFKSKCAEGRVFDDKGNCVVDNSSGLPFGISYLTLGGIIFGLLLLSGVSLMLLMKR</sequence>
<feature type="transmembrane region" description="Helical" evidence="1">
    <location>
        <begin position="7"/>
        <end position="28"/>
    </location>
</feature>
<keyword evidence="1" id="KW-1133">Transmembrane helix</keyword>
<keyword evidence="1" id="KW-0472">Membrane</keyword>
<keyword evidence="1" id="KW-0812">Transmembrane</keyword>
<proteinExistence type="predicted"/>
<name>A0A6C0BB75_9ZZZZ</name>
<dbReference type="AlphaFoldDB" id="A0A6C0BB75"/>
<evidence type="ECO:0000256" key="1">
    <source>
        <dbReference type="SAM" id="Phobius"/>
    </source>
</evidence>
<reference evidence="2" key="1">
    <citation type="journal article" date="2020" name="Nature">
        <title>Giant virus diversity and host interactions through global metagenomics.</title>
        <authorList>
            <person name="Schulz F."/>
            <person name="Roux S."/>
            <person name="Paez-Espino D."/>
            <person name="Jungbluth S."/>
            <person name="Walsh D.A."/>
            <person name="Denef V.J."/>
            <person name="McMahon K.D."/>
            <person name="Konstantinidis K.T."/>
            <person name="Eloe-Fadrosh E.A."/>
            <person name="Kyrpides N.C."/>
            <person name="Woyke T."/>
        </authorList>
    </citation>
    <scope>NUCLEOTIDE SEQUENCE</scope>
    <source>
        <strain evidence="2">GVMAG-M-3300010158-60</strain>
    </source>
</reference>
<protein>
    <submittedName>
        <fullName evidence="2">Uncharacterized protein</fullName>
    </submittedName>
</protein>